<sequence length="155" mass="17523">ALPELILVRVHDCQDTLVNEFPPGVIGTPAVNAQVKLKHFKYLPRASITVQQFAIVPAFSCTTEKLQGKTSPLERPGVPTRSEYVALSRTSALNKLTLTEEISPKYIANFKPPRETITKMQRLQKLIQVPPYITSEETLKFNEWKDKNCESVNEE</sequence>
<dbReference type="EMBL" id="JAENGY010002983">
    <property type="protein sequence ID" value="KAG6942709.1"/>
    <property type="molecule type" value="Genomic_DNA"/>
</dbReference>
<keyword evidence="2" id="KW-1185">Reference proteome</keyword>
<protein>
    <submittedName>
        <fullName evidence="1">Uncharacterized protein</fullName>
    </submittedName>
</protein>
<gene>
    <name evidence="1" type="ORF">JG688_00017966</name>
</gene>
<accession>A0A8J5IS15</accession>
<reference evidence="1" key="1">
    <citation type="submission" date="2021-01" db="EMBL/GenBank/DDBJ databases">
        <title>Phytophthora aleatoria, a newly-described species from Pinus radiata is distinct from Phytophthora cactorum isolates based on comparative genomics.</title>
        <authorList>
            <person name="Mcdougal R."/>
            <person name="Panda P."/>
            <person name="Williams N."/>
            <person name="Studholme D.J."/>
        </authorList>
    </citation>
    <scope>NUCLEOTIDE SEQUENCE</scope>
    <source>
        <strain evidence="1">NZFS 4037</strain>
    </source>
</reference>
<evidence type="ECO:0000313" key="1">
    <source>
        <dbReference type="EMBL" id="KAG6942709.1"/>
    </source>
</evidence>
<proteinExistence type="predicted"/>
<dbReference type="AlphaFoldDB" id="A0A8J5IS15"/>
<name>A0A8J5IS15_9STRA</name>
<evidence type="ECO:0000313" key="2">
    <source>
        <dbReference type="Proteomes" id="UP000709295"/>
    </source>
</evidence>
<dbReference type="Proteomes" id="UP000709295">
    <property type="component" value="Unassembled WGS sequence"/>
</dbReference>
<organism evidence="1 2">
    <name type="scientific">Phytophthora aleatoria</name>
    <dbReference type="NCBI Taxonomy" id="2496075"/>
    <lineage>
        <taxon>Eukaryota</taxon>
        <taxon>Sar</taxon>
        <taxon>Stramenopiles</taxon>
        <taxon>Oomycota</taxon>
        <taxon>Peronosporomycetes</taxon>
        <taxon>Peronosporales</taxon>
        <taxon>Peronosporaceae</taxon>
        <taxon>Phytophthora</taxon>
    </lineage>
</organism>
<feature type="non-terminal residue" evidence="1">
    <location>
        <position position="1"/>
    </location>
</feature>
<comment type="caution">
    <text evidence="1">The sequence shown here is derived from an EMBL/GenBank/DDBJ whole genome shotgun (WGS) entry which is preliminary data.</text>
</comment>